<evidence type="ECO:0000313" key="1">
    <source>
        <dbReference type="EMBL" id="EIJ78306.1"/>
    </source>
</evidence>
<dbReference type="Proteomes" id="UP000010523">
    <property type="component" value="Unassembled WGS sequence"/>
</dbReference>
<reference evidence="1 2" key="1">
    <citation type="journal article" date="2012" name="Appl. Environ. Microbiol.">
        <title>Genome Sequence of Thermotolerant Bacillus methanolicus: Features and Regulation Related to Methylotrophy and Production of L-Lysine and L-Glutamate from Methanol.</title>
        <authorList>
            <person name="Heggeset T.M."/>
            <person name="Krog A."/>
            <person name="Balzer S."/>
            <person name="Wentzel A."/>
            <person name="Ellingsen T.E."/>
            <person name="Brautaset T."/>
        </authorList>
    </citation>
    <scope>NUCLEOTIDE SEQUENCE [LARGE SCALE GENOMIC DNA]</scope>
    <source>
        <strain evidence="1 2">PB1</strain>
    </source>
</reference>
<dbReference type="AlphaFoldDB" id="I3DVN5"/>
<protein>
    <submittedName>
        <fullName evidence="1">Uncharacterized protein</fullName>
    </submittedName>
</protein>
<proteinExistence type="predicted"/>
<dbReference type="PATRIC" id="fig|997296.3.peg.2555"/>
<name>I3DVN5_BACMT</name>
<dbReference type="EMBL" id="AFEU01000003">
    <property type="protein sequence ID" value="EIJ78306.1"/>
    <property type="molecule type" value="Genomic_DNA"/>
</dbReference>
<sequence length="55" mass="6052">MNSEMQFYPNVYSQENQVGNPDERIFGRPFGGFGFGRPFGFGGPFGGFGFGGPFF</sequence>
<comment type="caution">
    <text evidence="1">The sequence shown here is derived from an EMBL/GenBank/DDBJ whole genome shotgun (WGS) entry which is preliminary data.</text>
</comment>
<organism evidence="1 2">
    <name type="scientific">Bacillus methanolicus PB1</name>
    <dbReference type="NCBI Taxonomy" id="997296"/>
    <lineage>
        <taxon>Bacteria</taxon>
        <taxon>Bacillati</taxon>
        <taxon>Bacillota</taxon>
        <taxon>Bacilli</taxon>
        <taxon>Bacillales</taxon>
        <taxon>Bacillaceae</taxon>
        <taxon>Bacillus</taxon>
    </lineage>
</organism>
<keyword evidence="2" id="KW-1185">Reference proteome</keyword>
<accession>I3DVN5</accession>
<evidence type="ECO:0000313" key="2">
    <source>
        <dbReference type="Proteomes" id="UP000010523"/>
    </source>
</evidence>
<gene>
    <name evidence="1" type="ORF">PB1_12119</name>
</gene>